<dbReference type="SUPFAM" id="SSF47616">
    <property type="entry name" value="GST C-terminal domain-like"/>
    <property type="match status" value="1"/>
</dbReference>
<evidence type="ECO:0000313" key="8">
    <source>
        <dbReference type="Proteomes" id="UP000663891"/>
    </source>
</evidence>
<dbReference type="GO" id="GO:0005737">
    <property type="term" value="C:cytoplasm"/>
    <property type="evidence" value="ECO:0007669"/>
    <property type="project" value="TreeGrafter"/>
</dbReference>
<dbReference type="Proteomes" id="UP000663891">
    <property type="component" value="Unassembled WGS sequence"/>
</dbReference>
<comment type="similarity">
    <text evidence="2">Belongs to the chloride channel CLIC family.</text>
</comment>
<evidence type="ECO:0000256" key="1">
    <source>
        <dbReference type="ARBA" id="ARBA00004167"/>
    </source>
</evidence>
<feature type="domain" description="CLIC N-terminal" evidence="6">
    <location>
        <begin position="9"/>
        <end position="79"/>
    </location>
</feature>
<comment type="subcellular location">
    <subcellularLocation>
        <location evidence="1">Membrane</location>
        <topology evidence="1">Single-pass membrane protein</topology>
    </subcellularLocation>
</comment>
<dbReference type="InterPro" id="IPR053823">
    <property type="entry name" value="CLIC_N"/>
</dbReference>
<gene>
    <name evidence="7" type="ORF">VCS650_LOCUS21066</name>
</gene>
<keyword evidence="3" id="KW-0812">Transmembrane</keyword>
<sequence>MDSINPQVPSVALFVTRSEIDFSHRSPSPICQRWFMVLYLKSEAKELALTVYPVNMKNPEQEFKKAYNSNPPVVVFNETNDKSSQVVLTDSRDIEVEISKCFPVMNMNSLKEAEDVCSNVYIKFHPYLKSSTGDQQEQMKLRSLLTELKRINDYLEETGSKFLSGNEMTFIDCDIMPKLQHIRIAGKYYKNLDIPNELRALWLYMERCYQSKAFQESCPFDQDILMHYEGKVAPNHKPFGQLITIDNHQGLNITVYDEYEQKKRLGAYTARICHSQILDVAIESNSNILHLASKDYRVYTYQLPL</sequence>
<name>A0A814QCD6_9BILA</name>
<dbReference type="InterPro" id="IPR036282">
    <property type="entry name" value="Glutathione-S-Trfase_C_sf"/>
</dbReference>
<proteinExistence type="inferred from homology"/>
<keyword evidence="4" id="KW-1133">Transmembrane helix</keyword>
<accession>A0A814QCD6</accession>
<dbReference type="Gene3D" id="3.40.30.10">
    <property type="entry name" value="Glutaredoxin"/>
    <property type="match status" value="1"/>
</dbReference>
<evidence type="ECO:0000256" key="3">
    <source>
        <dbReference type="ARBA" id="ARBA00022692"/>
    </source>
</evidence>
<comment type="caution">
    <text evidence="7">The sequence shown here is derived from an EMBL/GenBank/DDBJ whole genome shotgun (WGS) entry which is preliminary data.</text>
</comment>
<keyword evidence="5" id="KW-0472">Membrane</keyword>
<dbReference type="Gene3D" id="1.20.1050.10">
    <property type="match status" value="1"/>
</dbReference>
<evidence type="ECO:0000256" key="2">
    <source>
        <dbReference type="ARBA" id="ARBA00007655"/>
    </source>
</evidence>
<evidence type="ECO:0000259" key="6">
    <source>
        <dbReference type="Pfam" id="PF22441"/>
    </source>
</evidence>
<dbReference type="PANTHER" id="PTHR43920:SF5">
    <property type="entry name" value="CHLORIDE INTRACELLULAR CHANNEL CLIC"/>
    <property type="match status" value="1"/>
</dbReference>
<evidence type="ECO:0000256" key="5">
    <source>
        <dbReference type="ARBA" id="ARBA00023136"/>
    </source>
</evidence>
<dbReference type="GO" id="GO:0005254">
    <property type="term" value="F:chloride channel activity"/>
    <property type="evidence" value="ECO:0007669"/>
    <property type="project" value="TreeGrafter"/>
</dbReference>
<evidence type="ECO:0000313" key="7">
    <source>
        <dbReference type="EMBL" id="CAF1118705.1"/>
    </source>
</evidence>
<evidence type="ECO:0000256" key="4">
    <source>
        <dbReference type="ARBA" id="ARBA00022989"/>
    </source>
</evidence>
<dbReference type="OrthoDB" id="1935530at2759"/>
<organism evidence="7 8">
    <name type="scientific">Adineta steineri</name>
    <dbReference type="NCBI Taxonomy" id="433720"/>
    <lineage>
        <taxon>Eukaryota</taxon>
        <taxon>Metazoa</taxon>
        <taxon>Spiralia</taxon>
        <taxon>Gnathifera</taxon>
        <taxon>Rotifera</taxon>
        <taxon>Eurotatoria</taxon>
        <taxon>Bdelloidea</taxon>
        <taxon>Adinetida</taxon>
        <taxon>Adinetidae</taxon>
        <taxon>Adineta</taxon>
    </lineage>
</organism>
<dbReference type="PANTHER" id="PTHR43920">
    <property type="entry name" value="CHLORIDE INTRACELLULAR CHANNEL, ISOFORM A"/>
    <property type="match status" value="1"/>
</dbReference>
<reference evidence="7" key="1">
    <citation type="submission" date="2021-02" db="EMBL/GenBank/DDBJ databases">
        <authorList>
            <person name="Nowell W R."/>
        </authorList>
    </citation>
    <scope>NUCLEOTIDE SEQUENCE</scope>
</reference>
<dbReference type="AlphaFoldDB" id="A0A814QCD6"/>
<protein>
    <recommendedName>
        <fullName evidence="6">CLIC N-terminal domain-containing protein</fullName>
    </recommendedName>
</protein>
<dbReference type="GO" id="GO:0016324">
    <property type="term" value="C:apical plasma membrane"/>
    <property type="evidence" value="ECO:0007669"/>
    <property type="project" value="TreeGrafter"/>
</dbReference>
<dbReference type="EMBL" id="CAJNON010000223">
    <property type="protein sequence ID" value="CAF1118705.1"/>
    <property type="molecule type" value="Genomic_DNA"/>
</dbReference>
<dbReference type="Pfam" id="PF22441">
    <property type="entry name" value="CLIC-like_N"/>
    <property type="match status" value="1"/>
</dbReference>